<dbReference type="PaxDb" id="3708-A0A078JSW7"/>
<reference evidence="3 4" key="1">
    <citation type="journal article" date="2014" name="Science">
        <title>Plant genetics. Early allopolyploid evolution in the post-Neolithic Brassica napus oilseed genome.</title>
        <authorList>
            <person name="Chalhoub B."/>
            <person name="Denoeud F."/>
            <person name="Liu S."/>
            <person name="Parkin I.A."/>
            <person name="Tang H."/>
            <person name="Wang X."/>
            <person name="Chiquet J."/>
            <person name="Belcram H."/>
            <person name="Tong C."/>
            <person name="Samans B."/>
            <person name="Correa M."/>
            <person name="Da Silva C."/>
            <person name="Just J."/>
            <person name="Falentin C."/>
            <person name="Koh C.S."/>
            <person name="Le Clainche I."/>
            <person name="Bernard M."/>
            <person name="Bento P."/>
            <person name="Noel B."/>
            <person name="Labadie K."/>
            <person name="Alberti A."/>
            <person name="Charles M."/>
            <person name="Arnaud D."/>
            <person name="Guo H."/>
            <person name="Daviaud C."/>
            <person name="Alamery S."/>
            <person name="Jabbari K."/>
            <person name="Zhao M."/>
            <person name="Edger P.P."/>
            <person name="Chelaifa H."/>
            <person name="Tack D."/>
            <person name="Lassalle G."/>
            <person name="Mestiri I."/>
            <person name="Schnel N."/>
            <person name="Le Paslier M.C."/>
            <person name="Fan G."/>
            <person name="Renault V."/>
            <person name="Bayer P.E."/>
            <person name="Golicz A.A."/>
            <person name="Manoli S."/>
            <person name="Lee T.H."/>
            <person name="Thi V.H."/>
            <person name="Chalabi S."/>
            <person name="Hu Q."/>
            <person name="Fan C."/>
            <person name="Tollenaere R."/>
            <person name="Lu Y."/>
            <person name="Battail C."/>
            <person name="Shen J."/>
            <person name="Sidebottom C.H."/>
            <person name="Wang X."/>
            <person name="Canaguier A."/>
            <person name="Chauveau A."/>
            <person name="Berard A."/>
            <person name="Deniot G."/>
            <person name="Guan M."/>
            <person name="Liu Z."/>
            <person name="Sun F."/>
            <person name="Lim Y.P."/>
            <person name="Lyons E."/>
            <person name="Town C.D."/>
            <person name="Bancroft I."/>
            <person name="Wang X."/>
            <person name="Meng J."/>
            <person name="Ma J."/>
            <person name="Pires J.C."/>
            <person name="King G.J."/>
            <person name="Brunel D."/>
            <person name="Delourme R."/>
            <person name="Renard M."/>
            <person name="Aury J.M."/>
            <person name="Adams K.L."/>
            <person name="Batley J."/>
            <person name="Snowdon R.J."/>
            <person name="Tost J."/>
            <person name="Edwards D."/>
            <person name="Zhou Y."/>
            <person name="Hua W."/>
            <person name="Sharpe A.G."/>
            <person name="Paterson A.H."/>
            <person name="Guan C."/>
            <person name="Wincker P."/>
        </authorList>
    </citation>
    <scope>NUCLEOTIDE SEQUENCE [LARGE SCALE GENOMIC DNA]</scope>
    <source>
        <strain evidence="4">cv. Darmor-bzh</strain>
    </source>
</reference>
<organism evidence="3 4">
    <name type="scientific">Brassica napus</name>
    <name type="common">Rape</name>
    <dbReference type="NCBI Taxonomy" id="3708"/>
    <lineage>
        <taxon>Eukaryota</taxon>
        <taxon>Viridiplantae</taxon>
        <taxon>Streptophyta</taxon>
        <taxon>Embryophyta</taxon>
        <taxon>Tracheophyta</taxon>
        <taxon>Spermatophyta</taxon>
        <taxon>Magnoliopsida</taxon>
        <taxon>eudicotyledons</taxon>
        <taxon>Gunneridae</taxon>
        <taxon>Pentapetalae</taxon>
        <taxon>rosids</taxon>
        <taxon>malvids</taxon>
        <taxon>Brassicales</taxon>
        <taxon>Brassicaceae</taxon>
        <taxon>Brassiceae</taxon>
        <taxon>Brassica</taxon>
    </lineage>
</organism>
<evidence type="ECO:0000313" key="3">
    <source>
        <dbReference type="EMBL" id="CDY68512.1"/>
    </source>
</evidence>
<dbReference type="Proteomes" id="UP001295469">
    <property type="component" value="Chromosome C09"/>
</dbReference>
<evidence type="ECO:0000256" key="1">
    <source>
        <dbReference type="SAM" id="MobiDB-lite"/>
    </source>
</evidence>
<dbReference type="AlphaFoldDB" id="A0A078JSW7"/>
<proteinExistence type="predicted"/>
<accession>A0A078JSW7</accession>
<keyword evidence="4" id="KW-1185">Reference proteome</keyword>
<reference evidence="3" key="2">
    <citation type="submission" date="2014-06" db="EMBL/GenBank/DDBJ databases">
        <authorList>
            <person name="Genoscope - CEA"/>
        </authorList>
    </citation>
    <scope>NUCLEOTIDE SEQUENCE</scope>
</reference>
<dbReference type="Proteomes" id="UP000028999">
    <property type="component" value="Unassembled WGS sequence"/>
</dbReference>
<name>A0A078JSW7_BRANA</name>
<dbReference type="EMBL" id="LK037450">
    <property type="protein sequence ID" value="CDY68512.1"/>
    <property type="molecule type" value="Genomic_DNA"/>
</dbReference>
<evidence type="ECO:0000313" key="4">
    <source>
        <dbReference type="Proteomes" id="UP000028999"/>
    </source>
</evidence>
<feature type="non-terminal residue" evidence="3">
    <location>
        <position position="1"/>
    </location>
</feature>
<gene>
    <name evidence="3" type="primary">BnaC09g51210D</name>
    <name evidence="2" type="ORF">DARMORV10_C09P18520.1</name>
    <name evidence="3" type="ORF">GSBRNA2T00074843001</name>
</gene>
<dbReference type="Gramene" id="CDY68512">
    <property type="protein sequence ID" value="CDY68512"/>
    <property type="gene ID" value="GSBRNA2T00074843001"/>
</dbReference>
<feature type="region of interest" description="Disordered" evidence="1">
    <location>
        <begin position="26"/>
        <end position="47"/>
    </location>
</feature>
<sequence>DILKSKNNGACRVTTEIWLFSIESSRRPPNHHRSHRESPEHRRRPCNLTGEEISPCFDHFSSFSTIFLLDPATGEGFGWKPTLFLVDLVSKDP</sequence>
<dbReference type="EMBL" id="HG994373">
    <property type="protein sequence ID" value="CAF1721917.1"/>
    <property type="molecule type" value="Genomic_DNA"/>
</dbReference>
<feature type="compositionally biased region" description="Basic residues" evidence="1">
    <location>
        <begin position="28"/>
        <end position="45"/>
    </location>
</feature>
<protein>
    <submittedName>
        <fullName evidence="2">(rape) hypothetical protein</fullName>
    </submittedName>
    <submittedName>
        <fullName evidence="3">BnaC09g51210D protein</fullName>
    </submittedName>
</protein>
<evidence type="ECO:0000313" key="2">
    <source>
        <dbReference type="EMBL" id="CAF1721917.1"/>
    </source>
</evidence>
<reference evidence="2" key="3">
    <citation type="submission" date="2021-01" db="EMBL/GenBank/DDBJ databases">
        <authorList>
            <consortium name="Genoscope - CEA"/>
            <person name="William W."/>
        </authorList>
    </citation>
    <scope>NUCLEOTIDE SEQUENCE</scope>
</reference>